<dbReference type="Proteomes" id="UP000001317">
    <property type="component" value="Chromosome"/>
</dbReference>
<evidence type="ECO:0000313" key="2">
    <source>
        <dbReference type="Proteomes" id="UP000001317"/>
    </source>
</evidence>
<proteinExistence type="predicted"/>
<dbReference type="HOGENOM" id="CLU_1000756_0_0_6"/>
<organism evidence="1 2">
    <name type="scientific">Shewanella halifaxensis (strain HAW-EB4)</name>
    <dbReference type="NCBI Taxonomy" id="458817"/>
    <lineage>
        <taxon>Bacteria</taxon>
        <taxon>Pseudomonadati</taxon>
        <taxon>Pseudomonadota</taxon>
        <taxon>Gammaproteobacteria</taxon>
        <taxon>Alteromonadales</taxon>
        <taxon>Shewanellaceae</taxon>
        <taxon>Shewanella</taxon>
    </lineage>
</organism>
<dbReference type="EMBL" id="CP000931">
    <property type="protein sequence ID" value="ABZ78591.1"/>
    <property type="molecule type" value="Genomic_DNA"/>
</dbReference>
<keyword evidence="2" id="KW-1185">Reference proteome</keyword>
<dbReference type="AlphaFoldDB" id="B0TKK5"/>
<evidence type="ECO:0000313" key="1">
    <source>
        <dbReference type="EMBL" id="ABZ78591.1"/>
    </source>
</evidence>
<accession>B0TKK5</accession>
<dbReference type="RefSeq" id="WP_012279108.1">
    <property type="nucleotide sequence ID" value="NC_010334.1"/>
</dbReference>
<protein>
    <submittedName>
        <fullName evidence="1">Uncharacterized protein</fullName>
    </submittedName>
</protein>
<reference evidence="1" key="1">
    <citation type="submission" date="2008-01" db="EMBL/GenBank/DDBJ databases">
        <title>Complete sequence of Shewanella halifaxensis HAW-EB4.</title>
        <authorList>
            <consortium name="US DOE Joint Genome Institute"/>
            <person name="Copeland A."/>
            <person name="Lucas S."/>
            <person name="Lapidus A."/>
            <person name="Glavina del Rio T."/>
            <person name="Dalin E."/>
            <person name="Tice H."/>
            <person name="Bruce D."/>
            <person name="Goodwin L."/>
            <person name="Pitluck S."/>
            <person name="Sims D."/>
            <person name="Brettin T."/>
            <person name="Detter J.C."/>
            <person name="Han C."/>
            <person name="Kuske C.R."/>
            <person name="Schmutz J."/>
            <person name="Larimer F."/>
            <person name="Land M."/>
            <person name="Hauser L."/>
            <person name="Kyrpides N."/>
            <person name="Kim E."/>
            <person name="Zhao J.-S."/>
            <person name="Richardson P."/>
        </authorList>
    </citation>
    <scope>NUCLEOTIDE SEQUENCE [LARGE SCALE GENOMIC DNA]</scope>
    <source>
        <strain evidence="1">HAW-EB4</strain>
    </source>
</reference>
<name>B0TKK5_SHEHH</name>
<dbReference type="KEGG" id="shl:Shal_4051"/>
<gene>
    <name evidence="1" type="ordered locus">Shal_4051</name>
</gene>
<sequence>MFKETEELNIVLEELESNKFIDIEAPLSSLSKFIKCFENSLEIDEDFLKEAAPTFLEMFSSPESILSSIVSNLEEQTLAIKNKNASVQEFNELLQLFVDVDAVETNKASELIVQSDILNSTDNMLESSCLVLQLDGLEGERLAKKIITIAPTLIEDSYKKYLSFLVSCKYLLAKSNKVPDGKLGVMLKQVDSLKTQYPSLIHTDISWLRNATAHRNWKYDVAVGSVIIWDDKTPVESLTPEELMIKIVGPFTVSSKVFFDASLYYQLTKIEQAFKRYS</sequence>